<protein>
    <submittedName>
        <fullName evidence="1">Obg domain-containing protein</fullName>
    </submittedName>
</protein>
<dbReference type="WBParaSite" id="HPLM_0001084401-mRNA-1">
    <property type="protein sequence ID" value="HPLM_0001084401-mRNA-1"/>
    <property type="gene ID" value="HPLM_0001084401"/>
</dbReference>
<name>A0A0N4WIP8_HAEPC</name>
<reference evidence="1" key="1">
    <citation type="submission" date="2017-02" db="UniProtKB">
        <authorList>
            <consortium name="WormBaseParasite"/>
        </authorList>
    </citation>
    <scope>IDENTIFICATION</scope>
</reference>
<dbReference type="AlphaFoldDB" id="A0A0N4WIP8"/>
<accession>A0A0N4WIP8</accession>
<sequence length="135" mass="14470">LGLLAVDSWATLPPPSRTWIRREEGLQLPTISADLGRIGGAGGGGNNKISLSFIGDRGLGRGGVGVGGRGIWGRRPSKLLNDRLFMDVVDVEGCEELGKLDEVVFSIDRSPSEKDRPEEKTLALLSLFVLTVTEI</sequence>
<organism evidence="1">
    <name type="scientific">Haemonchus placei</name>
    <name type="common">Barber's pole worm</name>
    <dbReference type="NCBI Taxonomy" id="6290"/>
    <lineage>
        <taxon>Eukaryota</taxon>
        <taxon>Metazoa</taxon>
        <taxon>Ecdysozoa</taxon>
        <taxon>Nematoda</taxon>
        <taxon>Chromadorea</taxon>
        <taxon>Rhabditida</taxon>
        <taxon>Rhabditina</taxon>
        <taxon>Rhabditomorpha</taxon>
        <taxon>Strongyloidea</taxon>
        <taxon>Trichostrongylidae</taxon>
        <taxon>Haemonchus</taxon>
    </lineage>
</organism>
<proteinExistence type="predicted"/>
<evidence type="ECO:0000313" key="1">
    <source>
        <dbReference type="WBParaSite" id="HPLM_0001084401-mRNA-1"/>
    </source>
</evidence>